<evidence type="ECO:0000313" key="3">
    <source>
        <dbReference type="Proteomes" id="UP001185092"/>
    </source>
</evidence>
<dbReference type="Proteomes" id="UP001185092">
    <property type="component" value="Unassembled WGS sequence"/>
</dbReference>
<dbReference type="PROSITE" id="PS01137">
    <property type="entry name" value="TATD_1"/>
    <property type="match status" value="1"/>
</dbReference>
<dbReference type="GO" id="GO:0016810">
    <property type="term" value="F:hydrolase activity, acting on carbon-nitrogen (but not peptide) bonds"/>
    <property type="evidence" value="ECO:0007669"/>
    <property type="project" value="InterPro"/>
</dbReference>
<dbReference type="InterPro" id="IPR013108">
    <property type="entry name" value="Amidohydro_3"/>
</dbReference>
<dbReference type="RefSeq" id="WP_309938149.1">
    <property type="nucleotide sequence ID" value="NZ_AP025305.1"/>
</dbReference>
<organism evidence="2 3">
    <name type="scientific">Aureibacter tunicatorum</name>
    <dbReference type="NCBI Taxonomy" id="866807"/>
    <lineage>
        <taxon>Bacteria</taxon>
        <taxon>Pseudomonadati</taxon>
        <taxon>Bacteroidota</taxon>
        <taxon>Cytophagia</taxon>
        <taxon>Cytophagales</taxon>
        <taxon>Persicobacteraceae</taxon>
        <taxon>Aureibacter</taxon>
    </lineage>
</organism>
<dbReference type="CDD" id="cd01300">
    <property type="entry name" value="YtcJ_like"/>
    <property type="match status" value="1"/>
</dbReference>
<gene>
    <name evidence="2" type="ORF">HNQ88_001678</name>
</gene>
<name>A0AAE3XJ11_9BACT</name>
<reference evidence="2" key="1">
    <citation type="submission" date="2023-07" db="EMBL/GenBank/DDBJ databases">
        <title>Genomic Encyclopedia of Type Strains, Phase IV (KMG-IV): sequencing the most valuable type-strain genomes for metagenomic binning, comparative biology and taxonomic classification.</title>
        <authorList>
            <person name="Goeker M."/>
        </authorList>
    </citation>
    <scope>NUCLEOTIDE SEQUENCE</scope>
    <source>
        <strain evidence="2">DSM 26174</strain>
    </source>
</reference>
<dbReference type="PANTHER" id="PTHR22642:SF2">
    <property type="entry name" value="PROTEIN LONG AFTER FAR-RED 3"/>
    <property type="match status" value="1"/>
</dbReference>
<dbReference type="Gene3D" id="3.10.310.70">
    <property type="match status" value="1"/>
</dbReference>
<evidence type="ECO:0000259" key="1">
    <source>
        <dbReference type="Pfam" id="PF07969"/>
    </source>
</evidence>
<dbReference type="Pfam" id="PF07969">
    <property type="entry name" value="Amidohydro_3"/>
    <property type="match status" value="1"/>
</dbReference>
<dbReference type="SUPFAM" id="SSF51338">
    <property type="entry name" value="Composite domain of metallo-dependent hydrolases"/>
    <property type="match status" value="1"/>
</dbReference>
<proteinExistence type="predicted"/>
<keyword evidence="3" id="KW-1185">Reference proteome</keyword>
<dbReference type="InterPro" id="IPR018228">
    <property type="entry name" value="DNase_TatD-rel_CS"/>
</dbReference>
<dbReference type="InterPro" id="IPR033932">
    <property type="entry name" value="YtcJ-like"/>
</dbReference>
<protein>
    <recommendedName>
        <fullName evidence="1">Amidohydrolase 3 domain-containing protein</fullName>
    </recommendedName>
</protein>
<dbReference type="InterPro" id="IPR032466">
    <property type="entry name" value="Metal_Hydrolase"/>
</dbReference>
<accession>A0AAE3XJ11</accession>
<feature type="domain" description="Amidohydrolase 3" evidence="1">
    <location>
        <begin position="75"/>
        <end position="568"/>
    </location>
</feature>
<dbReference type="EMBL" id="JAVDQD010000002">
    <property type="protein sequence ID" value="MDR6238641.1"/>
    <property type="molecule type" value="Genomic_DNA"/>
</dbReference>
<comment type="caution">
    <text evidence="2">The sequence shown here is derived from an EMBL/GenBank/DDBJ whole genome shotgun (WGS) entry which is preliminary data.</text>
</comment>
<dbReference type="Gene3D" id="2.30.40.10">
    <property type="entry name" value="Urease, subunit C, domain 1"/>
    <property type="match status" value="1"/>
</dbReference>
<dbReference type="AlphaFoldDB" id="A0AAE3XJ11"/>
<dbReference type="SUPFAM" id="SSF51556">
    <property type="entry name" value="Metallo-dependent hydrolases"/>
    <property type="match status" value="1"/>
</dbReference>
<sequence>MKNLKIILGLGLVLSFINLCMSMPENQADKIYINGVIHTVNGKNEIVNALAIKNEKFLALGDNDAVLTFKGPDTEIIDLKGKMVMPGIIDAHIHPDCDADNRVNISFKHNANWEKISNTIIEFSKKNPSQEWMIGGTLGWLQDDSGLIPDLNQPSHKSILDKIESQKAIALYDIGYHAMLLNSKALEMLGINKDTPNPEGGMIIKDQHGEPTGVLRETAINILLEKAEIDRGDNWIFNGLKPFMSELSSMGVTSIADAYTRSWTAEGYFELDQNNDLHCNVFGFMASPIDLGKEDAKIEQNAFIKFREYYECDKIRMNGIKYIMDGSAAGQTACMTEPFKGTSHCGHFRNPAKDVEKDIEKRDKENIVVKGHAIGDRSVRVLLDAIEKVRNDNPDGPRHSIAHCTFANPKDLHRFAKLDVVYEASPALWFPNPGCNVIENDIGKERLSWAWAIKQVDELGGTVCYGSDWPVSPTPNPWYALETMITREKPGGSKESLNPEYAVDLETALRIFTINGAYSIHMDDNTGSIEIGKYADMIVLDRNLFKTPVREIHKTNVLETIYRGNSVYQLKQ</sequence>
<dbReference type="PANTHER" id="PTHR22642">
    <property type="entry name" value="IMIDAZOLONEPROPIONASE"/>
    <property type="match status" value="1"/>
</dbReference>
<dbReference type="Gene3D" id="3.20.20.140">
    <property type="entry name" value="Metal-dependent hydrolases"/>
    <property type="match status" value="1"/>
</dbReference>
<dbReference type="InterPro" id="IPR011059">
    <property type="entry name" value="Metal-dep_hydrolase_composite"/>
</dbReference>
<evidence type="ECO:0000313" key="2">
    <source>
        <dbReference type="EMBL" id="MDR6238641.1"/>
    </source>
</evidence>